<dbReference type="KEGG" id="tasa:A1Q1_03211"/>
<feature type="compositionally biased region" description="Low complexity" evidence="1">
    <location>
        <begin position="13"/>
        <end position="34"/>
    </location>
</feature>
<dbReference type="GeneID" id="25986724"/>
<dbReference type="RefSeq" id="XP_014179139.1">
    <property type="nucleotide sequence ID" value="XM_014323664.1"/>
</dbReference>
<gene>
    <name evidence="2" type="ORF">A1Q1_03211</name>
</gene>
<feature type="region of interest" description="Disordered" evidence="1">
    <location>
        <begin position="182"/>
        <end position="229"/>
    </location>
</feature>
<feature type="region of interest" description="Disordered" evidence="1">
    <location>
        <begin position="354"/>
        <end position="374"/>
    </location>
</feature>
<feature type="region of interest" description="Disordered" evidence="1">
    <location>
        <begin position="1"/>
        <end position="94"/>
    </location>
</feature>
<protein>
    <submittedName>
        <fullName evidence="2">Uncharacterized protein</fullName>
    </submittedName>
</protein>
<feature type="compositionally biased region" description="Basic and acidic residues" evidence="1">
    <location>
        <begin position="702"/>
        <end position="711"/>
    </location>
</feature>
<feature type="compositionally biased region" description="Basic residues" evidence="1">
    <location>
        <begin position="139"/>
        <end position="153"/>
    </location>
</feature>
<feature type="region of interest" description="Disordered" evidence="1">
    <location>
        <begin position="123"/>
        <end position="167"/>
    </location>
</feature>
<evidence type="ECO:0000313" key="2">
    <source>
        <dbReference type="EMBL" id="EJT47905.1"/>
    </source>
</evidence>
<evidence type="ECO:0000256" key="1">
    <source>
        <dbReference type="SAM" id="MobiDB-lite"/>
    </source>
</evidence>
<sequence length="711" mass="77912">MPSIAPAKTTRQARTTSTAGPAAAARRRSPWWLRRLPDDTVEQGNDAGSCPEEDDDTNSDEEEEDDKDDPTPAAPEDTADDNEGDQNPFVARSGDGSFVSQAWLSEAADTVSGLLGRIDELETLLDGNSPPDGDGGHAAPRKSTKRVASRKHRPTQENLLQEFLKGTRPRTREHCSLQVLAQKLESDQAPPEIKKAAEDQKAFEATRSDRKSLGRRKGSRPSSSDTFHKLVEGRKRVRVPLDTALLKLGKGRAIFRSLKLRLRRNVKKLALPFPRELLRPHCVDGQFSGSVKVWDKSTPLLLLSDFDHRSIVVSVYDDAGGFLFNFDYDQLSPAGLGHWLVFIEWLATVSEGPQVEEGDQHRQPPLPRELLRPHSSNGVFSGYVKLRATAQELETLLEGDGSAAATASSSATTAGFSSAASRRRKAGRKRGAGFEQPIKTFNALASGRKKVRVSIDSCLCRVSKHAGALRHLKLLHQDRRLRAVHLPLPRALLAPHACNGIFDGYATHGVLCGFAKVSCETSEPGKPSWLAENVHVSIYSEEGVLLFVYCCEDLSDAGVELFYIFAEWLALTSEELAASQINPLSAHESRRGSSRPLQLQAPAFSERHLPGAASWYLQDGIFRGFLRVSDVSVSNVQASSFAEELLIITVYDIAGAPLFSYGLRELSDAGAGHWEVLCEWLALGSQAMIPKGTNTTPARRPPGLERSRRTL</sequence>
<feature type="compositionally biased region" description="Acidic residues" evidence="1">
    <location>
        <begin position="51"/>
        <end position="68"/>
    </location>
</feature>
<accession>J4UAT1</accession>
<name>J4UAT1_TRIAS</name>
<dbReference type="AlphaFoldDB" id="J4UAT1"/>
<feature type="compositionally biased region" description="Basic and acidic residues" evidence="1">
    <location>
        <begin position="192"/>
        <end position="212"/>
    </location>
</feature>
<evidence type="ECO:0000313" key="3">
    <source>
        <dbReference type="Proteomes" id="UP000002748"/>
    </source>
</evidence>
<dbReference type="Proteomes" id="UP000002748">
    <property type="component" value="Unassembled WGS sequence"/>
</dbReference>
<dbReference type="HOGENOM" id="CLU_388401_0_0_1"/>
<reference evidence="2 3" key="1">
    <citation type="journal article" date="2012" name="Eukaryot. Cell">
        <title>Draft genome sequence of CBS 2479, the standard type strain of Trichosporon asahii.</title>
        <authorList>
            <person name="Yang R.Y."/>
            <person name="Li H.T."/>
            <person name="Zhu H."/>
            <person name="Zhou G.P."/>
            <person name="Wang M."/>
            <person name="Wang L."/>
        </authorList>
    </citation>
    <scope>NUCLEOTIDE SEQUENCE [LARGE SCALE GENOMIC DNA]</scope>
    <source>
        <strain evidence="3">ATCC 90039 / CBS 2479 / JCM 2466 / KCTC 7840 / NCYC 2677 / UAMH 7654</strain>
    </source>
</reference>
<dbReference type="EMBL" id="ALBS01000224">
    <property type="protein sequence ID" value="EJT47905.1"/>
    <property type="molecule type" value="Genomic_DNA"/>
</dbReference>
<comment type="caution">
    <text evidence="2">The sequence shown here is derived from an EMBL/GenBank/DDBJ whole genome shotgun (WGS) entry which is preliminary data.</text>
</comment>
<proteinExistence type="predicted"/>
<dbReference type="VEuPathDB" id="FungiDB:A1Q1_03211"/>
<organism evidence="2 3">
    <name type="scientific">Trichosporon asahii var. asahii (strain ATCC 90039 / CBS 2479 / JCM 2466 / KCTC 7840 / NBRC 103889/ NCYC 2677 / UAMH 7654)</name>
    <name type="common">Yeast</name>
    <dbReference type="NCBI Taxonomy" id="1186058"/>
    <lineage>
        <taxon>Eukaryota</taxon>
        <taxon>Fungi</taxon>
        <taxon>Dikarya</taxon>
        <taxon>Basidiomycota</taxon>
        <taxon>Agaricomycotina</taxon>
        <taxon>Tremellomycetes</taxon>
        <taxon>Trichosporonales</taxon>
        <taxon>Trichosporonaceae</taxon>
        <taxon>Trichosporon</taxon>
    </lineage>
</organism>
<feature type="region of interest" description="Disordered" evidence="1">
    <location>
        <begin position="691"/>
        <end position="711"/>
    </location>
</feature>